<dbReference type="NCBIfam" id="TIGR00810">
    <property type="entry name" value="secG"/>
    <property type="match status" value="1"/>
</dbReference>
<dbReference type="PANTHER" id="PTHR34182">
    <property type="entry name" value="PROTEIN-EXPORT MEMBRANE PROTEIN SECG"/>
    <property type="match status" value="1"/>
</dbReference>
<dbReference type="GO" id="GO:0005886">
    <property type="term" value="C:plasma membrane"/>
    <property type="evidence" value="ECO:0007669"/>
    <property type="project" value="UniProtKB-SubCell"/>
</dbReference>
<dbReference type="GO" id="GO:0015450">
    <property type="term" value="F:protein-transporting ATPase activity"/>
    <property type="evidence" value="ECO:0007669"/>
    <property type="project" value="UniProtKB-UniRule"/>
</dbReference>
<dbReference type="InterPro" id="IPR004692">
    <property type="entry name" value="SecG"/>
</dbReference>
<dbReference type="PATRIC" id="fig|1121305.3.peg.1206"/>
<feature type="transmembrane region" description="Helical" evidence="10">
    <location>
        <begin position="53"/>
        <end position="74"/>
    </location>
</feature>
<keyword evidence="4 10" id="KW-1003">Cell membrane</keyword>
<dbReference type="Proteomes" id="UP000075374">
    <property type="component" value="Unassembled WGS sequence"/>
</dbReference>
<comment type="similarity">
    <text evidence="2 10">Belongs to the SecG family.</text>
</comment>
<dbReference type="PANTHER" id="PTHR34182:SF1">
    <property type="entry name" value="PROTEIN-EXPORT MEMBRANE PROTEIN SECG"/>
    <property type="match status" value="1"/>
</dbReference>
<keyword evidence="6 10" id="KW-0653">Protein transport</keyword>
<keyword evidence="3 10" id="KW-0813">Transport</keyword>
<evidence type="ECO:0000256" key="4">
    <source>
        <dbReference type="ARBA" id="ARBA00022475"/>
    </source>
</evidence>
<evidence type="ECO:0000256" key="9">
    <source>
        <dbReference type="ARBA" id="ARBA00023136"/>
    </source>
</evidence>
<dbReference type="GO" id="GO:0009306">
    <property type="term" value="P:protein secretion"/>
    <property type="evidence" value="ECO:0007669"/>
    <property type="project" value="UniProtKB-UniRule"/>
</dbReference>
<evidence type="ECO:0000256" key="5">
    <source>
        <dbReference type="ARBA" id="ARBA00022692"/>
    </source>
</evidence>
<evidence type="ECO:0000256" key="7">
    <source>
        <dbReference type="ARBA" id="ARBA00022989"/>
    </source>
</evidence>
<keyword evidence="7 10" id="KW-1133">Transmembrane helix</keyword>
<reference evidence="11 12" key="1">
    <citation type="submission" date="2016-02" db="EMBL/GenBank/DDBJ databases">
        <title>Genome sequence of Clostridium colicanis DSM 13634.</title>
        <authorList>
            <person name="Poehlein A."/>
            <person name="Daniel R."/>
        </authorList>
    </citation>
    <scope>NUCLEOTIDE SEQUENCE [LARGE SCALE GENOMIC DNA]</scope>
    <source>
        <strain evidence="11 12">DSM 13634</strain>
    </source>
</reference>
<keyword evidence="12" id="KW-1185">Reference proteome</keyword>
<name>A0A151AN73_9CLOT</name>
<keyword evidence="9 10" id="KW-0472">Membrane</keyword>
<dbReference type="STRING" id="1121305.CLCOL_12040"/>
<evidence type="ECO:0000256" key="2">
    <source>
        <dbReference type="ARBA" id="ARBA00008445"/>
    </source>
</evidence>
<dbReference type="PRINTS" id="PR01651">
    <property type="entry name" value="SECGEXPORT"/>
</dbReference>
<sequence>MHTFLRVAEILVCIALIIVVLKQPGKADGFNLISTGADTFYSKNKTKTYEAVLAKLTVILAIAFGLITIALTVIRK</sequence>
<dbReference type="GO" id="GO:0065002">
    <property type="term" value="P:intracellular protein transmembrane transport"/>
    <property type="evidence" value="ECO:0007669"/>
    <property type="project" value="TreeGrafter"/>
</dbReference>
<comment type="function">
    <text evidence="10">Involved in protein export. Participates in an early event of protein translocation.</text>
</comment>
<evidence type="ECO:0000313" key="11">
    <source>
        <dbReference type="EMBL" id="KYH29068.1"/>
    </source>
</evidence>
<dbReference type="AlphaFoldDB" id="A0A151AN73"/>
<evidence type="ECO:0000256" key="10">
    <source>
        <dbReference type="RuleBase" id="RU365087"/>
    </source>
</evidence>
<evidence type="ECO:0000256" key="3">
    <source>
        <dbReference type="ARBA" id="ARBA00022448"/>
    </source>
</evidence>
<comment type="caution">
    <text evidence="11">The sequence shown here is derived from an EMBL/GenBank/DDBJ whole genome shotgun (WGS) entry which is preliminary data.</text>
</comment>
<evidence type="ECO:0000313" key="12">
    <source>
        <dbReference type="Proteomes" id="UP000075374"/>
    </source>
</evidence>
<accession>A0A151AN73</accession>
<evidence type="ECO:0000256" key="6">
    <source>
        <dbReference type="ARBA" id="ARBA00022927"/>
    </source>
</evidence>
<keyword evidence="8 10" id="KW-0811">Translocation</keyword>
<proteinExistence type="inferred from homology"/>
<organism evidence="11 12">
    <name type="scientific">Clostridium colicanis DSM 13634</name>
    <dbReference type="NCBI Taxonomy" id="1121305"/>
    <lineage>
        <taxon>Bacteria</taxon>
        <taxon>Bacillati</taxon>
        <taxon>Bacillota</taxon>
        <taxon>Clostridia</taxon>
        <taxon>Eubacteriales</taxon>
        <taxon>Clostridiaceae</taxon>
        <taxon>Clostridium</taxon>
    </lineage>
</organism>
<dbReference type="EMBL" id="LTBB01000005">
    <property type="protein sequence ID" value="KYH29068.1"/>
    <property type="molecule type" value="Genomic_DNA"/>
</dbReference>
<comment type="subcellular location">
    <subcellularLocation>
        <location evidence="1 10">Cell membrane</location>
        <topology evidence="1 10">Multi-pass membrane protein</topology>
    </subcellularLocation>
</comment>
<dbReference type="GO" id="GO:0043952">
    <property type="term" value="P:protein transport by the Sec complex"/>
    <property type="evidence" value="ECO:0007669"/>
    <property type="project" value="TreeGrafter"/>
</dbReference>
<gene>
    <name evidence="11" type="ORF">CLCOL_12040</name>
</gene>
<evidence type="ECO:0000256" key="8">
    <source>
        <dbReference type="ARBA" id="ARBA00023010"/>
    </source>
</evidence>
<dbReference type="Pfam" id="PF03840">
    <property type="entry name" value="SecG"/>
    <property type="match status" value="1"/>
</dbReference>
<evidence type="ECO:0000256" key="1">
    <source>
        <dbReference type="ARBA" id="ARBA00004651"/>
    </source>
</evidence>
<keyword evidence="5 10" id="KW-0812">Transmembrane</keyword>
<dbReference type="RefSeq" id="WP_061858078.1">
    <property type="nucleotide sequence ID" value="NZ_LTBB01000005.1"/>
</dbReference>
<comment type="caution">
    <text evidence="10">Lacks conserved residue(s) required for the propagation of feature annotation.</text>
</comment>
<protein>
    <recommendedName>
        <fullName evidence="10">Protein-export membrane protein SecG</fullName>
    </recommendedName>
</protein>